<name>A0A7K1GQ02_9FLAO</name>
<reference evidence="3 4" key="1">
    <citation type="journal article" date="2006" name="Int. J. Syst. Evol. Microbiol.">
        <title>Myroides pelagicus sp. nov., isolated from seawater in Thailand.</title>
        <authorList>
            <person name="Yoon J."/>
            <person name="Maneerat S."/>
            <person name="Kawai F."/>
            <person name="Yokota A."/>
        </authorList>
    </citation>
    <scope>NUCLEOTIDE SEQUENCE [LARGE SCALE GENOMIC DNA]</scope>
    <source>
        <strain evidence="3 4">SM1T</strain>
    </source>
</reference>
<accession>A0A7K1GQ02</accession>
<evidence type="ECO:0000313" key="3">
    <source>
        <dbReference type="EMBL" id="MTH30936.1"/>
    </source>
</evidence>
<feature type="coiled-coil region" evidence="1">
    <location>
        <begin position="43"/>
        <end position="94"/>
    </location>
</feature>
<dbReference type="RefSeq" id="WP_155036905.1">
    <property type="nucleotide sequence ID" value="NZ_JAYMMG010000037.1"/>
</dbReference>
<feature type="coiled-coil region" evidence="1">
    <location>
        <begin position="123"/>
        <end position="150"/>
    </location>
</feature>
<proteinExistence type="predicted"/>
<keyword evidence="4" id="KW-1185">Reference proteome</keyword>
<comment type="caution">
    <text evidence="3">The sequence shown here is derived from an EMBL/GenBank/DDBJ whole genome shotgun (WGS) entry which is preliminary data.</text>
</comment>
<dbReference type="AlphaFoldDB" id="A0A7K1GQ02"/>
<keyword evidence="2" id="KW-0732">Signal</keyword>
<feature type="chain" id="PRO_5029610856" evidence="2">
    <location>
        <begin position="22"/>
        <end position="150"/>
    </location>
</feature>
<dbReference type="Proteomes" id="UP000488936">
    <property type="component" value="Unassembled WGS sequence"/>
</dbReference>
<evidence type="ECO:0000256" key="2">
    <source>
        <dbReference type="SAM" id="SignalP"/>
    </source>
</evidence>
<protein>
    <submittedName>
        <fullName evidence="3">Uncharacterized protein</fullName>
    </submittedName>
</protein>
<evidence type="ECO:0000313" key="4">
    <source>
        <dbReference type="Proteomes" id="UP000488936"/>
    </source>
</evidence>
<organism evidence="3 4">
    <name type="scientific">Myroides pelagicus</name>
    <dbReference type="NCBI Taxonomy" id="270914"/>
    <lineage>
        <taxon>Bacteria</taxon>
        <taxon>Pseudomonadati</taxon>
        <taxon>Bacteroidota</taxon>
        <taxon>Flavobacteriia</taxon>
        <taxon>Flavobacteriales</taxon>
        <taxon>Flavobacteriaceae</taxon>
        <taxon>Myroides</taxon>
    </lineage>
</organism>
<gene>
    <name evidence="3" type="ORF">GJV77_13740</name>
</gene>
<keyword evidence="1" id="KW-0175">Coiled coil</keyword>
<evidence type="ECO:0000256" key="1">
    <source>
        <dbReference type="SAM" id="Coils"/>
    </source>
</evidence>
<sequence>MNSKKLCTAILIAALPVCGFAQEVKKNENVQIVEKVILSPEQVKELKKEQKRIRQEQKQAQKERKRELKRQKNIIKYKRRIEKSTAKLHKEKEKLHLAQYEYHNDLQAGKLSQMEELKGKAKLLKQESKVKDLQIDIQEYKNTIDELMKQ</sequence>
<feature type="signal peptide" evidence="2">
    <location>
        <begin position="1"/>
        <end position="21"/>
    </location>
</feature>
<dbReference type="EMBL" id="WMJY01000050">
    <property type="protein sequence ID" value="MTH30936.1"/>
    <property type="molecule type" value="Genomic_DNA"/>
</dbReference>